<name>C1DPG8_AZOVD</name>
<dbReference type="GeneID" id="88188254"/>
<reference evidence="1 2" key="1">
    <citation type="journal article" date="2009" name="J. Bacteriol.">
        <title>Genome sequence of Azotobacter vinelandii, an obligate aerobe specialized to support diverse anaerobic metabolic processes.</title>
        <authorList>
            <person name="Setubal J.C."/>
            <person name="dos Santos P."/>
            <person name="Goldman B.S."/>
            <person name="Ertesvag H."/>
            <person name="Espin G."/>
            <person name="Rubio L.M."/>
            <person name="Valla S."/>
            <person name="Almeida N.F."/>
            <person name="Balasubramanian D."/>
            <person name="Cromes L."/>
            <person name="Curatti L."/>
            <person name="Du Z."/>
            <person name="Godsy E."/>
            <person name="Goodner B."/>
            <person name="Hellner-Burris K."/>
            <person name="Hernandez J.A."/>
            <person name="Houmiel K."/>
            <person name="Imperial J."/>
            <person name="Kennedy C."/>
            <person name="Larson T.J."/>
            <person name="Latreille P."/>
            <person name="Ligon L.S."/>
            <person name="Lu J."/>
            <person name="Maerk M."/>
            <person name="Miller N.M."/>
            <person name="Norton S."/>
            <person name="O'Carroll I.P."/>
            <person name="Paulsen I."/>
            <person name="Raulfs E.C."/>
            <person name="Roemer R."/>
            <person name="Rosser J."/>
            <person name="Segura D."/>
            <person name="Slater S."/>
            <person name="Stricklin S.L."/>
            <person name="Studholme D.J."/>
            <person name="Sun J."/>
            <person name="Viana C.J."/>
            <person name="Wallin E."/>
            <person name="Wang B."/>
            <person name="Wheeler C."/>
            <person name="Zhu H."/>
            <person name="Dean D.R."/>
            <person name="Dixon R."/>
            <person name="Wood D."/>
        </authorList>
    </citation>
    <scope>NUCLEOTIDE SEQUENCE [LARGE SCALE GENOMIC DNA]</scope>
    <source>
        <strain evidence="2">DJ / ATCC BAA-1303</strain>
    </source>
</reference>
<sequence length="57" mass="6412">MAIFDEKSCFYEKYPFPYGDVAAFAPGAKQELPTGEQVSSRRFAEPWTGVAVSFCFH</sequence>
<accession>C1DPG8</accession>
<keyword evidence="2" id="KW-1185">Reference proteome</keyword>
<gene>
    <name evidence="1" type="ordered locus">Avin_11710</name>
</gene>
<dbReference type="EMBL" id="CP001157">
    <property type="protein sequence ID" value="ACO77400.1"/>
    <property type="molecule type" value="Genomic_DNA"/>
</dbReference>
<evidence type="ECO:0000313" key="2">
    <source>
        <dbReference type="Proteomes" id="UP000002424"/>
    </source>
</evidence>
<dbReference type="KEGG" id="avn:Avin_11710"/>
<dbReference type="AlphaFoldDB" id="C1DPG8"/>
<dbReference type="Proteomes" id="UP000002424">
    <property type="component" value="Chromosome"/>
</dbReference>
<dbReference type="HOGENOM" id="CLU_2986637_0_0_6"/>
<dbReference type="EnsemblBacteria" id="ACO77400">
    <property type="protein sequence ID" value="ACO77400"/>
    <property type="gene ID" value="Avin_11710"/>
</dbReference>
<dbReference type="STRING" id="322710.Avin_11710"/>
<protein>
    <submittedName>
        <fullName evidence="1">Uncharacterized protein</fullName>
    </submittedName>
</protein>
<organism evidence="1 2">
    <name type="scientific">Azotobacter vinelandii (strain DJ / ATCC BAA-1303)</name>
    <dbReference type="NCBI Taxonomy" id="322710"/>
    <lineage>
        <taxon>Bacteria</taxon>
        <taxon>Pseudomonadati</taxon>
        <taxon>Pseudomonadota</taxon>
        <taxon>Gammaproteobacteria</taxon>
        <taxon>Pseudomonadales</taxon>
        <taxon>Pseudomonadaceae</taxon>
        <taxon>Azotobacter</taxon>
    </lineage>
</organism>
<evidence type="ECO:0000313" key="1">
    <source>
        <dbReference type="EMBL" id="ACO77400.1"/>
    </source>
</evidence>
<dbReference type="RefSeq" id="WP_012699821.1">
    <property type="nucleotide sequence ID" value="NC_012560.1"/>
</dbReference>
<proteinExistence type="predicted"/>